<dbReference type="SUPFAM" id="SSF81324">
    <property type="entry name" value="Voltage-gated potassium channels"/>
    <property type="match status" value="1"/>
</dbReference>
<evidence type="ECO:0000256" key="13">
    <source>
        <dbReference type="ARBA" id="ARBA00023303"/>
    </source>
</evidence>
<dbReference type="InterPro" id="IPR005821">
    <property type="entry name" value="Ion_trans_dom"/>
</dbReference>
<dbReference type="PANTHER" id="PTHR45628">
    <property type="entry name" value="VOLTAGE-DEPENDENT CALCIUM CHANNEL TYPE A SUBUNIT ALPHA-1"/>
    <property type="match status" value="1"/>
</dbReference>
<dbReference type="GO" id="GO:0005891">
    <property type="term" value="C:voltage-gated calcium channel complex"/>
    <property type="evidence" value="ECO:0007669"/>
    <property type="project" value="TreeGrafter"/>
</dbReference>
<evidence type="ECO:0000256" key="1">
    <source>
        <dbReference type="ARBA" id="ARBA00004141"/>
    </source>
</evidence>
<evidence type="ECO:0000256" key="7">
    <source>
        <dbReference type="ARBA" id="ARBA00022837"/>
    </source>
</evidence>
<dbReference type="Proteomes" id="UP001190700">
    <property type="component" value="Unassembled WGS sequence"/>
</dbReference>
<evidence type="ECO:0000259" key="16">
    <source>
        <dbReference type="Pfam" id="PF00520"/>
    </source>
</evidence>
<keyword evidence="8" id="KW-0851">Voltage-gated channel</keyword>
<comment type="subcellular location">
    <subcellularLocation>
        <location evidence="1">Membrane</location>
        <topology evidence="1">Multi-pass membrane protein</topology>
    </subcellularLocation>
</comment>
<evidence type="ECO:0000256" key="14">
    <source>
        <dbReference type="SAM" id="MobiDB-lite"/>
    </source>
</evidence>
<evidence type="ECO:0000256" key="2">
    <source>
        <dbReference type="ARBA" id="ARBA00022448"/>
    </source>
</evidence>
<keyword evidence="6" id="KW-0677">Repeat</keyword>
<evidence type="ECO:0000256" key="5">
    <source>
        <dbReference type="ARBA" id="ARBA00022692"/>
    </source>
</evidence>
<keyword evidence="4" id="KW-0107">Calcium channel</keyword>
<evidence type="ECO:0000256" key="8">
    <source>
        <dbReference type="ARBA" id="ARBA00022882"/>
    </source>
</evidence>
<evidence type="ECO:0000313" key="17">
    <source>
        <dbReference type="EMBL" id="KAK3260180.1"/>
    </source>
</evidence>
<evidence type="ECO:0000256" key="11">
    <source>
        <dbReference type="ARBA" id="ARBA00023136"/>
    </source>
</evidence>
<name>A0AAE0KTQ5_9CHLO</name>
<feature type="domain" description="Ion transport" evidence="16">
    <location>
        <begin position="241"/>
        <end position="393"/>
    </location>
</feature>
<feature type="region of interest" description="Disordered" evidence="14">
    <location>
        <begin position="402"/>
        <end position="425"/>
    </location>
</feature>
<keyword evidence="9 15" id="KW-1133">Transmembrane helix</keyword>
<organism evidence="17 18">
    <name type="scientific">Cymbomonas tetramitiformis</name>
    <dbReference type="NCBI Taxonomy" id="36881"/>
    <lineage>
        <taxon>Eukaryota</taxon>
        <taxon>Viridiplantae</taxon>
        <taxon>Chlorophyta</taxon>
        <taxon>Pyramimonadophyceae</taxon>
        <taxon>Pyramimonadales</taxon>
        <taxon>Pyramimonadaceae</taxon>
        <taxon>Cymbomonas</taxon>
    </lineage>
</organism>
<evidence type="ECO:0000256" key="15">
    <source>
        <dbReference type="SAM" id="Phobius"/>
    </source>
</evidence>
<evidence type="ECO:0000313" key="18">
    <source>
        <dbReference type="Proteomes" id="UP001190700"/>
    </source>
</evidence>
<evidence type="ECO:0000256" key="9">
    <source>
        <dbReference type="ARBA" id="ARBA00022989"/>
    </source>
</evidence>
<dbReference type="FunFam" id="1.20.120.350:FF:000009">
    <property type="entry name" value="Voltage-dependent T-type calcium channel subunit alpha"/>
    <property type="match status" value="1"/>
</dbReference>
<evidence type="ECO:0000256" key="12">
    <source>
        <dbReference type="ARBA" id="ARBA00023180"/>
    </source>
</evidence>
<protein>
    <recommendedName>
        <fullName evidence="16">Ion transport domain-containing protein</fullName>
    </recommendedName>
</protein>
<sequence>MLMNDLEEEQCDSDIDEPHNFMDSFLSTSDIDAKSNVEGTGKTTRAAYETGTELIELSEVRQTTPTPADEPAHADERSAETWETRPPSRTLKSVCFKLTPQGPSERSLILSNSTASQGMESVIVDDVVRALHTLNAASKSLGLGEAFEETTYQAHPETIQSVVSALQLSHGDRFALCQPDVSSQGAAWCGSGRACETGVQTESARGRLNKGVLTEDTSHSLGIFSANNLFRIRVQKLLAWRKFDQIMLVMIVISNGTLAATDPLQDKFSERNHVLTKMDNLLNLFFAAEFLLKAIAMGLLLEPDSYLRDYWNILDFICLISSLTDAVSNSFGTFKVIRFLRLLRPFRAIRGFPKLELLFLTVAKSMPLLGNVAFLVFVLLFFFGVMGIEMFQAHVPRRRGKAEQGDRGAAGSAHGLPSPRVLGRV</sequence>
<feature type="transmembrane region" description="Helical" evidence="15">
    <location>
        <begin position="368"/>
        <end position="391"/>
    </location>
</feature>
<feature type="compositionally biased region" description="Basic and acidic residues" evidence="14">
    <location>
        <begin position="70"/>
        <end position="83"/>
    </location>
</feature>
<keyword evidence="11 15" id="KW-0472">Membrane</keyword>
<keyword evidence="13" id="KW-0407">Ion channel</keyword>
<evidence type="ECO:0000256" key="4">
    <source>
        <dbReference type="ARBA" id="ARBA00022673"/>
    </source>
</evidence>
<accession>A0AAE0KTQ5</accession>
<dbReference type="GO" id="GO:0098703">
    <property type="term" value="P:calcium ion import across plasma membrane"/>
    <property type="evidence" value="ECO:0007669"/>
    <property type="project" value="TreeGrafter"/>
</dbReference>
<keyword evidence="3" id="KW-0109">Calcium transport</keyword>
<dbReference type="EMBL" id="LGRX02018062">
    <property type="protein sequence ID" value="KAK3260180.1"/>
    <property type="molecule type" value="Genomic_DNA"/>
</dbReference>
<feature type="region of interest" description="Disordered" evidence="14">
    <location>
        <begin position="1"/>
        <end position="23"/>
    </location>
</feature>
<dbReference type="InterPro" id="IPR050599">
    <property type="entry name" value="VDCC_alpha-1_subunit"/>
</dbReference>
<keyword evidence="7" id="KW-0106">Calcium</keyword>
<comment type="caution">
    <text evidence="17">The sequence shown here is derived from an EMBL/GenBank/DDBJ whole genome shotgun (WGS) entry which is preliminary data.</text>
</comment>
<dbReference type="Gene3D" id="1.10.287.70">
    <property type="match status" value="1"/>
</dbReference>
<keyword evidence="10" id="KW-0406">Ion transport</keyword>
<feature type="compositionally biased region" description="Acidic residues" evidence="14">
    <location>
        <begin position="1"/>
        <end position="15"/>
    </location>
</feature>
<dbReference type="Gene3D" id="1.20.120.350">
    <property type="entry name" value="Voltage-gated potassium channels. Chain C"/>
    <property type="match status" value="1"/>
</dbReference>
<reference evidence="17 18" key="1">
    <citation type="journal article" date="2015" name="Genome Biol. Evol.">
        <title>Comparative Genomics of a Bacterivorous Green Alga Reveals Evolutionary Causalities and Consequences of Phago-Mixotrophic Mode of Nutrition.</title>
        <authorList>
            <person name="Burns J.A."/>
            <person name="Paasch A."/>
            <person name="Narechania A."/>
            <person name="Kim E."/>
        </authorList>
    </citation>
    <scope>NUCLEOTIDE SEQUENCE [LARGE SCALE GENOMIC DNA]</scope>
    <source>
        <strain evidence="17 18">PLY_AMNH</strain>
    </source>
</reference>
<evidence type="ECO:0000256" key="10">
    <source>
        <dbReference type="ARBA" id="ARBA00023065"/>
    </source>
</evidence>
<dbReference type="AlphaFoldDB" id="A0AAE0KTQ5"/>
<keyword evidence="18" id="KW-1185">Reference proteome</keyword>
<dbReference type="Pfam" id="PF00520">
    <property type="entry name" value="Ion_trans"/>
    <property type="match status" value="1"/>
</dbReference>
<dbReference type="GO" id="GO:0008331">
    <property type="term" value="F:high voltage-gated calcium channel activity"/>
    <property type="evidence" value="ECO:0007669"/>
    <property type="project" value="TreeGrafter"/>
</dbReference>
<keyword evidence="5 15" id="KW-0812">Transmembrane</keyword>
<proteinExistence type="predicted"/>
<evidence type="ECO:0000256" key="6">
    <source>
        <dbReference type="ARBA" id="ARBA00022737"/>
    </source>
</evidence>
<dbReference type="InterPro" id="IPR027359">
    <property type="entry name" value="Volt_channel_dom_sf"/>
</dbReference>
<evidence type="ECO:0000256" key="3">
    <source>
        <dbReference type="ARBA" id="ARBA00022568"/>
    </source>
</evidence>
<dbReference type="PANTHER" id="PTHR45628:SF22">
    <property type="entry name" value="VOLTAGE-DEPENDENT T-TYPE CALCIUM CHANNEL SUBUNIT ALPHA"/>
    <property type="match status" value="1"/>
</dbReference>
<keyword evidence="2" id="KW-0813">Transport</keyword>
<gene>
    <name evidence="17" type="ORF">CYMTET_30848</name>
</gene>
<keyword evidence="12" id="KW-0325">Glycoprotein</keyword>
<feature type="region of interest" description="Disordered" evidence="14">
    <location>
        <begin position="56"/>
        <end position="86"/>
    </location>
</feature>